<keyword evidence="8" id="KW-0811">Translocation</keyword>
<keyword evidence="8" id="KW-0813">Transport</keyword>
<comment type="subunit">
    <text evidence="8">Component of the TIM23 complex.</text>
</comment>
<proteinExistence type="inferred from homology"/>
<reference evidence="9" key="1">
    <citation type="submission" date="2015-04" db="EMBL/GenBank/DDBJ databases">
        <title>The genome sequence of the plant pathogenic Rhizarian Plasmodiophora brassicae reveals insights in its biotrophic life cycle and the origin of chitin synthesis.</title>
        <authorList>
            <person name="Schwelm A."/>
            <person name="Fogelqvist J."/>
            <person name="Knaust A."/>
            <person name="Julke S."/>
            <person name="Lilja T."/>
            <person name="Dhandapani V."/>
            <person name="Bonilla-Rosso G."/>
            <person name="Karlsson M."/>
            <person name="Shevchenko A."/>
            <person name="Choi S.R."/>
            <person name="Kim H.G."/>
            <person name="Park J.Y."/>
            <person name="Lim Y.P."/>
            <person name="Ludwig-Muller J."/>
            <person name="Dixelius C."/>
        </authorList>
    </citation>
    <scope>NUCLEOTIDE SEQUENCE</scope>
    <source>
        <tissue evidence="9">Potato root galls</tissue>
    </source>
</reference>
<feature type="transmembrane region" description="Helical" evidence="8">
    <location>
        <begin position="40"/>
        <end position="63"/>
    </location>
</feature>
<comment type="subcellular location">
    <subcellularLocation>
        <location evidence="8">Mitochondrion inner membrane</location>
        <topology evidence="8">Single-pass membrane protein</topology>
    </subcellularLocation>
    <subcellularLocation>
        <location evidence="1">Mitochondrion membrane</location>
        <topology evidence="1">Single-pass membrane protein</topology>
    </subcellularLocation>
</comment>
<keyword evidence="8" id="KW-0999">Mitochondrion inner membrane</keyword>
<dbReference type="InterPro" id="IPR013261">
    <property type="entry name" value="Tim21"/>
</dbReference>
<name>A0A0H5R832_9EUKA</name>
<dbReference type="Pfam" id="PF08294">
    <property type="entry name" value="TIM21"/>
    <property type="match status" value="1"/>
</dbReference>
<dbReference type="PANTHER" id="PTHR13032">
    <property type="entry name" value="MITOCHONDRIAL IMPORT INNER MEMBRANE TRANSLOCASE SUBUNIT TIM21"/>
    <property type="match status" value="1"/>
</dbReference>
<evidence type="ECO:0000256" key="2">
    <source>
        <dbReference type="ARBA" id="ARBA00010867"/>
    </source>
</evidence>
<dbReference type="InterPro" id="IPR038552">
    <property type="entry name" value="Tim21_IMS_sf"/>
</dbReference>
<keyword evidence="7 8" id="KW-0472">Membrane</keyword>
<keyword evidence="5 8" id="KW-1133">Transmembrane helix</keyword>
<protein>
    <recommendedName>
        <fullName evidence="8">Mitochondrial import inner membrane translocase subunit Tim21</fullName>
    </recommendedName>
</protein>
<evidence type="ECO:0000256" key="8">
    <source>
        <dbReference type="RuleBase" id="RU367142"/>
    </source>
</evidence>
<sequence length="174" mass="19441">MSRLVHLARRSFATNQLTKAESRQHAIQTVKEVAKTSVNFAFVGGSIILTGAVVYSISSALFSPSSPYKVRDKSFDRIREDEEVIKIIGTPMKAFGEGSRRRSQLVHNQEVVDGVKHVKVQYHISGPNAQGDVFAEAKQSGWFGGLDFNYIIVDCPRRKPVYVVDRRDEQATSQ</sequence>
<organism evidence="9">
    <name type="scientific">Spongospora subterranea</name>
    <dbReference type="NCBI Taxonomy" id="70186"/>
    <lineage>
        <taxon>Eukaryota</taxon>
        <taxon>Sar</taxon>
        <taxon>Rhizaria</taxon>
        <taxon>Endomyxa</taxon>
        <taxon>Phytomyxea</taxon>
        <taxon>Plasmodiophorida</taxon>
        <taxon>Plasmodiophoridae</taxon>
        <taxon>Spongospora</taxon>
    </lineage>
</organism>
<evidence type="ECO:0000313" key="9">
    <source>
        <dbReference type="EMBL" id="CRZ09892.1"/>
    </source>
</evidence>
<evidence type="ECO:0000256" key="5">
    <source>
        <dbReference type="ARBA" id="ARBA00022989"/>
    </source>
</evidence>
<keyword evidence="6 8" id="KW-0496">Mitochondrion</keyword>
<dbReference type="GO" id="GO:0030150">
    <property type="term" value="P:protein import into mitochondrial matrix"/>
    <property type="evidence" value="ECO:0007669"/>
    <property type="project" value="UniProtKB-UniRule"/>
</dbReference>
<evidence type="ECO:0000256" key="6">
    <source>
        <dbReference type="ARBA" id="ARBA00023128"/>
    </source>
</evidence>
<keyword evidence="8" id="KW-0653">Protein transport</keyword>
<evidence type="ECO:0000256" key="4">
    <source>
        <dbReference type="ARBA" id="ARBA00022946"/>
    </source>
</evidence>
<evidence type="ECO:0000256" key="3">
    <source>
        <dbReference type="ARBA" id="ARBA00022692"/>
    </source>
</evidence>
<evidence type="ECO:0000256" key="7">
    <source>
        <dbReference type="ARBA" id="ARBA00023136"/>
    </source>
</evidence>
<dbReference type="EMBL" id="HACM01009450">
    <property type="protein sequence ID" value="CRZ09892.1"/>
    <property type="molecule type" value="Transcribed_RNA"/>
</dbReference>
<comment type="function">
    <text evidence="8">Essential component of the TIM23 complex, a complex that mediates the translocation of transit peptide-containing proteins across the mitochondrial inner membrane.</text>
</comment>
<dbReference type="Gene3D" id="3.10.450.320">
    <property type="entry name" value="Mitochondrial import inner membrane translocase subunit Tim21"/>
    <property type="match status" value="1"/>
</dbReference>
<evidence type="ECO:0000256" key="1">
    <source>
        <dbReference type="ARBA" id="ARBA00004304"/>
    </source>
</evidence>
<dbReference type="GO" id="GO:0005744">
    <property type="term" value="C:TIM23 mitochondrial import inner membrane translocase complex"/>
    <property type="evidence" value="ECO:0007669"/>
    <property type="project" value="UniProtKB-UniRule"/>
</dbReference>
<dbReference type="PANTHER" id="PTHR13032:SF6">
    <property type="entry name" value="MITOCHONDRIAL IMPORT INNER MEMBRANE TRANSLOCASE SUBUNIT TIM21"/>
    <property type="match status" value="1"/>
</dbReference>
<comment type="similarity">
    <text evidence="2 8">Belongs to the TIM21 family.</text>
</comment>
<keyword evidence="3 8" id="KW-0812">Transmembrane</keyword>
<accession>A0A0H5R832</accession>
<dbReference type="AlphaFoldDB" id="A0A0H5R832"/>
<keyword evidence="4" id="KW-0809">Transit peptide</keyword>